<gene>
    <name evidence="2" type="ORF">GLX27_003868</name>
</gene>
<feature type="domain" description="Glutamine amidotransferase" evidence="1">
    <location>
        <begin position="126"/>
        <end position="214"/>
    </location>
</feature>
<dbReference type="GO" id="GO:0003922">
    <property type="term" value="F:GMP synthase (glutamine-hydrolyzing) activity"/>
    <property type="evidence" value="ECO:0007669"/>
    <property type="project" value="UniProtKB-EC"/>
</dbReference>
<evidence type="ECO:0000313" key="2">
    <source>
        <dbReference type="EMBL" id="WFD49188.1"/>
    </source>
</evidence>
<protein>
    <submittedName>
        <fullName evidence="2">GMP synthase (Glutamine-hydrolyzing)</fullName>
        <ecNumber evidence="2">6.3.5.2</ecNumber>
    </submittedName>
</protein>
<dbReference type="Proteomes" id="UP000818624">
    <property type="component" value="Chromosome 4"/>
</dbReference>
<dbReference type="Gene3D" id="3.40.50.880">
    <property type="match status" value="1"/>
</dbReference>
<keyword evidence="3" id="KW-1185">Reference proteome</keyword>
<evidence type="ECO:0000259" key="1">
    <source>
        <dbReference type="Pfam" id="PF00117"/>
    </source>
</evidence>
<name>A0ABY8EZ87_MALFU</name>
<sequence length="328" mass="35965">MTEEQQASVNENPGDIKKTISIAILLCGNPSESTVSKFGSYDIMFRNLFTEALATIPRYEWHPKISLYLRSFNVVLGEFPEVSELDDGVWDAVLVTGTPESCTQENVLWMDVLRKYLVHVTTVHPLVRIIGICFGHQLIAQAFGAQVVQDKAKAELGVLPFDLTSEGTKLLSPFDQKTTWRLEQLHEDAVTDMPKPVDGDAWELIGSSEKAKIQGLALRYPTEAPPLPSAVKTSSYIAFDVDDSTTSASGPLPIRNLHVITLQGHPEFNTAVTENELTALHNGQVLDETTFAGAFGRASEEQDGLETARMLLAMLGVEPALAQEEIAL</sequence>
<accession>A0ABY8EZ87</accession>
<organism evidence="2 3">
    <name type="scientific">Malassezia furfur</name>
    <name type="common">Pityriasis versicolor infection agent</name>
    <name type="synonym">Pityrosporum furfur</name>
    <dbReference type="NCBI Taxonomy" id="55194"/>
    <lineage>
        <taxon>Eukaryota</taxon>
        <taxon>Fungi</taxon>
        <taxon>Dikarya</taxon>
        <taxon>Basidiomycota</taxon>
        <taxon>Ustilaginomycotina</taxon>
        <taxon>Malasseziomycetes</taxon>
        <taxon>Malasseziales</taxon>
        <taxon>Malasseziaceae</taxon>
        <taxon>Malassezia</taxon>
    </lineage>
</organism>
<dbReference type="Pfam" id="PF00117">
    <property type="entry name" value="GATase"/>
    <property type="match status" value="1"/>
</dbReference>
<proteinExistence type="predicted"/>
<dbReference type="EMBL" id="CP046237">
    <property type="protein sequence ID" value="WFD49188.1"/>
    <property type="molecule type" value="Genomic_DNA"/>
</dbReference>
<keyword evidence="2" id="KW-0436">Ligase</keyword>
<dbReference type="PANTHER" id="PTHR42695">
    <property type="entry name" value="GLUTAMINE AMIDOTRANSFERASE YLR126C-RELATED"/>
    <property type="match status" value="1"/>
</dbReference>
<dbReference type="InterPro" id="IPR029062">
    <property type="entry name" value="Class_I_gatase-like"/>
</dbReference>
<dbReference type="EC" id="6.3.5.2" evidence="2"/>
<evidence type="ECO:0000313" key="3">
    <source>
        <dbReference type="Proteomes" id="UP000818624"/>
    </source>
</evidence>
<dbReference type="PANTHER" id="PTHR42695:SF5">
    <property type="entry name" value="GLUTAMINE AMIDOTRANSFERASE YLR126C-RELATED"/>
    <property type="match status" value="1"/>
</dbReference>
<dbReference type="SUPFAM" id="SSF52317">
    <property type="entry name" value="Class I glutamine amidotransferase-like"/>
    <property type="match status" value="1"/>
</dbReference>
<dbReference type="InterPro" id="IPR017926">
    <property type="entry name" value="GATASE"/>
</dbReference>
<dbReference type="InterPro" id="IPR044992">
    <property type="entry name" value="ChyE-like"/>
</dbReference>
<reference evidence="2 3" key="1">
    <citation type="journal article" date="2020" name="Elife">
        <title>Loss of centromere function drives karyotype evolution in closely related Malassezia species.</title>
        <authorList>
            <person name="Sankaranarayanan S.R."/>
            <person name="Ianiri G."/>
            <person name="Coelho M.A."/>
            <person name="Reza M.H."/>
            <person name="Thimmappa B.C."/>
            <person name="Ganguly P."/>
            <person name="Vadnala R.N."/>
            <person name="Sun S."/>
            <person name="Siddharthan R."/>
            <person name="Tellgren-Roth C."/>
            <person name="Dawson T.L."/>
            <person name="Heitman J."/>
            <person name="Sanyal K."/>
        </authorList>
    </citation>
    <scope>NUCLEOTIDE SEQUENCE [LARGE SCALE GENOMIC DNA]</scope>
    <source>
        <strain evidence="2">CBS14141</strain>
    </source>
</reference>